<dbReference type="InterPro" id="IPR002645">
    <property type="entry name" value="STAS_dom"/>
</dbReference>
<feature type="transmembrane region" description="Helical" evidence="5">
    <location>
        <begin position="349"/>
        <end position="367"/>
    </location>
</feature>
<evidence type="ECO:0000256" key="2">
    <source>
        <dbReference type="ARBA" id="ARBA00022692"/>
    </source>
</evidence>
<evidence type="ECO:0000313" key="8">
    <source>
        <dbReference type="EMBL" id="AFM11488.1"/>
    </source>
</evidence>
<dbReference type="InterPro" id="IPR000595">
    <property type="entry name" value="cNMP-bd_dom"/>
</dbReference>
<dbReference type="HOGENOM" id="CLU_003182_4_2_12"/>
<dbReference type="InterPro" id="IPR036513">
    <property type="entry name" value="STAS_dom_sf"/>
</dbReference>
<dbReference type="SUPFAM" id="SSF52091">
    <property type="entry name" value="SpoIIaa-like"/>
    <property type="match status" value="1"/>
</dbReference>
<accession>I4B2I1</accession>
<dbReference type="STRING" id="869212.Turpa_0837"/>
<feature type="transmembrane region" description="Helical" evidence="5">
    <location>
        <begin position="323"/>
        <end position="343"/>
    </location>
</feature>
<feature type="transmembrane region" description="Helical" evidence="5">
    <location>
        <begin position="191"/>
        <end position="210"/>
    </location>
</feature>
<keyword evidence="2 5" id="KW-0812">Transmembrane</keyword>
<dbReference type="AlphaFoldDB" id="I4B2I1"/>
<dbReference type="PANTHER" id="PTHR43310">
    <property type="entry name" value="SULFATE TRANSPORTER YBAR-RELATED"/>
    <property type="match status" value="1"/>
</dbReference>
<protein>
    <submittedName>
        <fullName evidence="8">Cyclic nucleotide-binding protein</fullName>
    </submittedName>
</protein>
<dbReference type="KEGG" id="tpx:Turpa_0837"/>
<evidence type="ECO:0000256" key="4">
    <source>
        <dbReference type="ARBA" id="ARBA00023136"/>
    </source>
</evidence>
<gene>
    <name evidence="8" type="ordered locus">Turpa_0837</name>
</gene>
<dbReference type="EMBL" id="CP002959">
    <property type="protein sequence ID" value="AFM11488.1"/>
    <property type="molecule type" value="Genomic_DNA"/>
</dbReference>
<dbReference type="CDD" id="cd00038">
    <property type="entry name" value="CAP_ED"/>
    <property type="match status" value="1"/>
</dbReference>
<evidence type="ECO:0000259" key="7">
    <source>
        <dbReference type="PROSITE" id="PS50801"/>
    </source>
</evidence>
<evidence type="ECO:0000256" key="1">
    <source>
        <dbReference type="ARBA" id="ARBA00004141"/>
    </source>
</evidence>
<keyword evidence="9" id="KW-1185">Reference proteome</keyword>
<dbReference type="OrthoDB" id="9771198at2"/>
<dbReference type="PATRIC" id="fig|869212.3.peg.812"/>
<dbReference type="Proteomes" id="UP000006048">
    <property type="component" value="Chromosome"/>
</dbReference>
<dbReference type="Pfam" id="PF00027">
    <property type="entry name" value="cNMP_binding"/>
    <property type="match status" value="1"/>
</dbReference>
<evidence type="ECO:0000259" key="6">
    <source>
        <dbReference type="PROSITE" id="PS50042"/>
    </source>
</evidence>
<sequence>MPGIKNILGGFSAALVALPQAIAFGVTVYVAIDPSLSGAGAIAGILGVIVLGIVNGSVGRNPILISTPSAAATAYLAAMIIQLKGQFTGLSREQLLLILLLTGITAGLLQLLLALFKGGRLIKFVPYPVIAGYLSAVAVIIFFGQIARAFPELHISRWSEFSWQIFHWVNLPVLVVTVAMVFLAAKISKRVPAPIIALSGGMVTFALIGLTDGSLFDTANSPYLVGRIRTDGQIINLPPWQLIASISPAIWPKIFASGAMLAMILSVDTLKTMVILDNLKHVRADSDKVLRGLGVANTVSSLVGGMPGSGSANSSLINMNSGASHWSSVVYSGIFAMVILLFLSDYAAYIPIAALAGLLVASSIRLFDTSIFQLLKKRSTRLDFAVAMLVIITGITYNLIVAAGAGIALSILLFVRNQIRDTVIRSKTRGDRKFSNKSRMPDEMQVLRDHGHETIIYSLGGNLFFGTTDQLYRDIEAELKTSRNVVLSFKEVHSIDFTAVHMLELLDSVVHKQGGELLLCSLVGELTRGVDFEGYLSHAAVAHKEPHWRIFPDANTSLMYLEEKILSEHGQGIHKKLTFALGEMDIFSGCEVHAISELQNIVKTQKYESAQQVFSQGSHSEELYFIGHGVVDIVLPAHDGPARKLSTFAQGDFFGDMAFLDSEERSADAIAAAGTTLHALSRADFENFCAKHHKFGEIFYRNLARILAHRLRQSHHELQSDI</sequence>
<feature type="transmembrane region" description="Helical" evidence="5">
    <location>
        <begin position="39"/>
        <end position="56"/>
    </location>
</feature>
<evidence type="ECO:0000256" key="3">
    <source>
        <dbReference type="ARBA" id="ARBA00022989"/>
    </source>
</evidence>
<feature type="transmembrane region" description="Helical" evidence="5">
    <location>
        <begin position="165"/>
        <end position="184"/>
    </location>
</feature>
<name>I4B2I1_TURPD</name>
<dbReference type="InterPro" id="IPR011547">
    <property type="entry name" value="SLC26A/SulP_dom"/>
</dbReference>
<feature type="transmembrane region" description="Helical" evidence="5">
    <location>
        <begin position="388"/>
        <end position="415"/>
    </location>
</feature>
<evidence type="ECO:0000256" key="5">
    <source>
        <dbReference type="SAM" id="Phobius"/>
    </source>
</evidence>
<dbReference type="InterPro" id="IPR018490">
    <property type="entry name" value="cNMP-bd_dom_sf"/>
</dbReference>
<evidence type="ECO:0000313" key="9">
    <source>
        <dbReference type="Proteomes" id="UP000006048"/>
    </source>
</evidence>
<dbReference type="Pfam" id="PF01740">
    <property type="entry name" value="STAS"/>
    <property type="match status" value="1"/>
</dbReference>
<dbReference type="Pfam" id="PF00916">
    <property type="entry name" value="Sulfate_transp"/>
    <property type="match status" value="1"/>
</dbReference>
<organism evidence="8 9">
    <name type="scientific">Turneriella parva (strain ATCC BAA-1111 / DSM 21527 / NCTC 11395 / H)</name>
    <name type="common">Leptospira parva</name>
    <dbReference type="NCBI Taxonomy" id="869212"/>
    <lineage>
        <taxon>Bacteria</taxon>
        <taxon>Pseudomonadati</taxon>
        <taxon>Spirochaetota</taxon>
        <taxon>Spirochaetia</taxon>
        <taxon>Leptospirales</taxon>
        <taxon>Leptospiraceae</taxon>
        <taxon>Turneriella</taxon>
    </lineage>
</organism>
<dbReference type="PROSITE" id="PS50042">
    <property type="entry name" value="CNMP_BINDING_3"/>
    <property type="match status" value="1"/>
</dbReference>
<feature type="transmembrane region" description="Helical" evidence="5">
    <location>
        <begin position="127"/>
        <end position="145"/>
    </location>
</feature>
<feature type="transmembrane region" description="Helical" evidence="5">
    <location>
        <begin position="63"/>
        <end position="83"/>
    </location>
</feature>
<dbReference type="PROSITE" id="PS50801">
    <property type="entry name" value="STAS"/>
    <property type="match status" value="1"/>
</dbReference>
<comment type="subcellular location">
    <subcellularLocation>
        <location evidence="1">Membrane</location>
        <topology evidence="1">Multi-pass membrane protein</topology>
    </subcellularLocation>
</comment>
<dbReference type="PANTHER" id="PTHR43310:SF1">
    <property type="entry name" value="SULFATE TRANSPORTER YBAR-RELATED"/>
    <property type="match status" value="1"/>
</dbReference>
<keyword evidence="3 5" id="KW-1133">Transmembrane helix</keyword>
<dbReference type="Gene3D" id="2.60.120.10">
    <property type="entry name" value="Jelly Rolls"/>
    <property type="match status" value="1"/>
</dbReference>
<feature type="domain" description="STAS" evidence="7">
    <location>
        <begin position="455"/>
        <end position="561"/>
    </location>
</feature>
<feature type="domain" description="Cyclic nucleotide-binding" evidence="6">
    <location>
        <begin position="586"/>
        <end position="688"/>
    </location>
</feature>
<feature type="transmembrane region" description="Helical" evidence="5">
    <location>
        <begin position="95"/>
        <end position="115"/>
    </location>
</feature>
<dbReference type="SUPFAM" id="SSF51206">
    <property type="entry name" value="cAMP-binding domain-like"/>
    <property type="match status" value="1"/>
</dbReference>
<dbReference type="CDD" id="cd07042">
    <property type="entry name" value="STAS_SulP_like_sulfate_transporter"/>
    <property type="match status" value="1"/>
</dbReference>
<dbReference type="GO" id="GO:0016020">
    <property type="term" value="C:membrane"/>
    <property type="evidence" value="ECO:0007669"/>
    <property type="project" value="UniProtKB-SubCell"/>
</dbReference>
<proteinExistence type="predicted"/>
<dbReference type="RefSeq" id="WP_014802006.1">
    <property type="nucleotide sequence ID" value="NC_018020.1"/>
</dbReference>
<reference evidence="8 9" key="1">
    <citation type="submission" date="2012-06" db="EMBL/GenBank/DDBJ databases">
        <title>The complete chromosome of genome of Turneriella parva DSM 21527.</title>
        <authorList>
            <consortium name="US DOE Joint Genome Institute (JGI-PGF)"/>
            <person name="Lucas S."/>
            <person name="Han J."/>
            <person name="Lapidus A."/>
            <person name="Bruce D."/>
            <person name="Goodwin L."/>
            <person name="Pitluck S."/>
            <person name="Peters L."/>
            <person name="Kyrpides N."/>
            <person name="Mavromatis K."/>
            <person name="Ivanova N."/>
            <person name="Mikhailova N."/>
            <person name="Chertkov O."/>
            <person name="Detter J.C."/>
            <person name="Tapia R."/>
            <person name="Han C."/>
            <person name="Land M."/>
            <person name="Hauser L."/>
            <person name="Markowitz V."/>
            <person name="Cheng J.-F."/>
            <person name="Hugenholtz P."/>
            <person name="Woyke T."/>
            <person name="Wu D."/>
            <person name="Gronow S."/>
            <person name="Wellnitz S."/>
            <person name="Brambilla E."/>
            <person name="Klenk H.-P."/>
            <person name="Eisen J.A."/>
        </authorList>
    </citation>
    <scope>NUCLEOTIDE SEQUENCE [LARGE SCALE GENOMIC DNA]</scope>
    <source>
        <strain evidence="9">ATCC BAA-1111 / DSM 21527 / NCTC 11395 / H</strain>
    </source>
</reference>
<dbReference type="InterPro" id="IPR052706">
    <property type="entry name" value="Membrane-Transporter-like"/>
</dbReference>
<keyword evidence="4 5" id="KW-0472">Membrane</keyword>
<dbReference type="SMART" id="SM00100">
    <property type="entry name" value="cNMP"/>
    <property type="match status" value="1"/>
</dbReference>
<feature type="transmembrane region" description="Helical" evidence="5">
    <location>
        <begin position="250"/>
        <end position="270"/>
    </location>
</feature>
<dbReference type="Gene3D" id="3.30.750.24">
    <property type="entry name" value="STAS domain"/>
    <property type="match status" value="1"/>
</dbReference>
<dbReference type="InterPro" id="IPR014710">
    <property type="entry name" value="RmlC-like_jellyroll"/>
</dbReference>